<dbReference type="EMBL" id="BAAADV010000001">
    <property type="protein sequence ID" value="GAA0667128.1"/>
    <property type="molecule type" value="Genomic_DNA"/>
</dbReference>
<dbReference type="Proteomes" id="UP001500420">
    <property type="component" value="Unassembled WGS sequence"/>
</dbReference>
<name>A0AAV3T816_9EURY</name>
<evidence type="ECO:0000313" key="1">
    <source>
        <dbReference type="EMBL" id="GAA0667128.1"/>
    </source>
</evidence>
<keyword evidence="2" id="KW-1185">Reference proteome</keyword>
<reference evidence="1 2" key="1">
    <citation type="journal article" date="2019" name="Int. J. Syst. Evol. Microbiol.">
        <title>The Global Catalogue of Microorganisms (GCM) 10K type strain sequencing project: providing services to taxonomists for standard genome sequencing and annotation.</title>
        <authorList>
            <consortium name="The Broad Institute Genomics Platform"/>
            <consortium name="The Broad Institute Genome Sequencing Center for Infectious Disease"/>
            <person name="Wu L."/>
            <person name="Ma J."/>
        </authorList>
    </citation>
    <scope>NUCLEOTIDE SEQUENCE [LARGE SCALE GENOMIC DNA]</scope>
    <source>
        <strain evidence="1 2">JCM 16328</strain>
    </source>
</reference>
<dbReference type="AlphaFoldDB" id="A0AAV3T816"/>
<comment type="caution">
    <text evidence="1">The sequence shown here is derived from an EMBL/GenBank/DDBJ whole genome shotgun (WGS) entry which is preliminary data.</text>
</comment>
<proteinExistence type="predicted"/>
<evidence type="ECO:0000313" key="2">
    <source>
        <dbReference type="Proteomes" id="UP001500420"/>
    </source>
</evidence>
<organism evidence="1 2">
    <name type="scientific">Natronoarchaeum mannanilyticum</name>
    <dbReference type="NCBI Taxonomy" id="926360"/>
    <lineage>
        <taxon>Archaea</taxon>
        <taxon>Methanobacteriati</taxon>
        <taxon>Methanobacteriota</taxon>
        <taxon>Stenosarchaea group</taxon>
        <taxon>Halobacteria</taxon>
        <taxon>Halobacteriales</taxon>
        <taxon>Natronoarchaeaceae</taxon>
    </lineage>
</organism>
<accession>A0AAV3T816</accession>
<protein>
    <recommendedName>
        <fullName evidence="3">Small CPxCG-related zinc finger protein</fullName>
    </recommendedName>
</protein>
<sequence>MPKVSCPDCDRSIAMHELEARTVTQRSGFDTSYRCPFCRGDIEDVSSRLA</sequence>
<dbReference type="RefSeq" id="WP_343772875.1">
    <property type="nucleotide sequence ID" value="NZ_BAAADV010000001.1"/>
</dbReference>
<evidence type="ECO:0008006" key="3">
    <source>
        <dbReference type="Google" id="ProtNLM"/>
    </source>
</evidence>
<gene>
    <name evidence="1" type="ORF">GCM10009020_10720</name>
</gene>